<dbReference type="Pfam" id="PF00535">
    <property type="entry name" value="Glycos_transf_2"/>
    <property type="match status" value="1"/>
</dbReference>
<dbReference type="PANTHER" id="PTHR22916">
    <property type="entry name" value="GLYCOSYLTRANSFERASE"/>
    <property type="match status" value="1"/>
</dbReference>
<dbReference type="AlphaFoldDB" id="A0A644TVV0"/>
<reference evidence="4" key="1">
    <citation type="submission" date="2019-08" db="EMBL/GenBank/DDBJ databases">
        <authorList>
            <person name="Kucharzyk K."/>
            <person name="Murdoch R.W."/>
            <person name="Higgins S."/>
            <person name="Loffler F."/>
        </authorList>
    </citation>
    <scope>NUCLEOTIDE SEQUENCE</scope>
</reference>
<feature type="domain" description="Glycosyltransferase 2-like" evidence="3">
    <location>
        <begin position="6"/>
        <end position="129"/>
    </location>
</feature>
<evidence type="ECO:0000259" key="3">
    <source>
        <dbReference type="Pfam" id="PF00535"/>
    </source>
</evidence>
<keyword evidence="1" id="KW-0328">Glycosyltransferase</keyword>
<dbReference type="Gene3D" id="3.90.550.10">
    <property type="entry name" value="Spore Coat Polysaccharide Biosynthesis Protein SpsA, Chain A"/>
    <property type="match status" value="1"/>
</dbReference>
<dbReference type="CDD" id="cd00761">
    <property type="entry name" value="Glyco_tranf_GTA_type"/>
    <property type="match status" value="1"/>
</dbReference>
<name>A0A644TVV0_9ZZZZ</name>
<organism evidence="4">
    <name type="scientific">bioreactor metagenome</name>
    <dbReference type="NCBI Taxonomy" id="1076179"/>
    <lineage>
        <taxon>unclassified sequences</taxon>
        <taxon>metagenomes</taxon>
        <taxon>ecological metagenomes</taxon>
    </lineage>
</organism>
<dbReference type="EMBL" id="VSSQ01000054">
    <property type="protein sequence ID" value="MPL70759.1"/>
    <property type="molecule type" value="Genomic_DNA"/>
</dbReference>
<evidence type="ECO:0000256" key="1">
    <source>
        <dbReference type="ARBA" id="ARBA00022676"/>
    </source>
</evidence>
<keyword evidence="2" id="KW-0808">Transferase</keyword>
<dbReference type="InterPro" id="IPR029044">
    <property type="entry name" value="Nucleotide-diphossugar_trans"/>
</dbReference>
<comment type="caution">
    <text evidence="4">The sequence shown here is derived from an EMBL/GenBank/DDBJ whole genome shotgun (WGS) entry which is preliminary data.</text>
</comment>
<evidence type="ECO:0000256" key="2">
    <source>
        <dbReference type="ARBA" id="ARBA00022679"/>
    </source>
</evidence>
<protein>
    <recommendedName>
        <fullName evidence="3">Glycosyltransferase 2-like domain-containing protein</fullName>
    </recommendedName>
</protein>
<dbReference type="PANTHER" id="PTHR22916:SF51">
    <property type="entry name" value="GLYCOSYLTRANSFERASE EPSH-RELATED"/>
    <property type="match status" value="1"/>
</dbReference>
<accession>A0A644TVV0</accession>
<sequence>MADICFVVPIYKVPYDLLQNCINSILGQTHKNIEVILVDDGSPDECGLICDTNAKNDHRIKVVHKKNGGLSEARNTGTNLCESKWITYVDGDDWVDSDFAESFMERIIEQEVLANIYIYNGYRNYATKEIVCTPYYEDGMRFVSYAEREKLQKECCMIPTKNHGNQLFIGSGWAKVFDVDFIRKNNIAFFPIPYGEDSIYFFYSIEMASIVEYVSKPVYHYRETKGGMVNSYRKNADKEQDIYVNELFSFASKYDKSDSFVDDLYMRVFISMQRCVSQKFFNNNNPEGFLSRWRECSLFFSKKPYSDIYKHINSCKLNRNNRFKYYMLKNKIYGIMNLTRVIYNFCQRNNAVSIK</sequence>
<dbReference type="InterPro" id="IPR001173">
    <property type="entry name" value="Glyco_trans_2-like"/>
</dbReference>
<dbReference type="SUPFAM" id="SSF53448">
    <property type="entry name" value="Nucleotide-diphospho-sugar transferases"/>
    <property type="match status" value="1"/>
</dbReference>
<proteinExistence type="predicted"/>
<evidence type="ECO:0000313" key="4">
    <source>
        <dbReference type="EMBL" id="MPL70759.1"/>
    </source>
</evidence>
<dbReference type="GO" id="GO:0016757">
    <property type="term" value="F:glycosyltransferase activity"/>
    <property type="evidence" value="ECO:0007669"/>
    <property type="project" value="UniProtKB-KW"/>
</dbReference>
<gene>
    <name evidence="4" type="ORF">SDC9_16520</name>
</gene>